<evidence type="ECO:0000313" key="16">
    <source>
        <dbReference type="EMBL" id="KAK9905880.1"/>
    </source>
</evidence>
<dbReference type="InterPro" id="IPR036922">
    <property type="entry name" value="Rieske_2Fe-2S_sf"/>
</dbReference>
<dbReference type="InterPro" id="IPR050584">
    <property type="entry name" value="Cholesterol_7-desaturase"/>
</dbReference>
<evidence type="ECO:0000256" key="12">
    <source>
        <dbReference type="ARBA" id="ARBA00023014"/>
    </source>
</evidence>
<evidence type="ECO:0000256" key="11">
    <source>
        <dbReference type="ARBA" id="ARBA00023004"/>
    </source>
</evidence>
<evidence type="ECO:0000256" key="2">
    <source>
        <dbReference type="ARBA" id="ARBA00004370"/>
    </source>
</evidence>
<evidence type="ECO:0000256" key="1">
    <source>
        <dbReference type="ARBA" id="ARBA00004229"/>
    </source>
</evidence>
<dbReference type="PANTHER" id="PTHR21266">
    <property type="entry name" value="IRON-SULFUR DOMAIN CONTAINING PROTEIN"/>
    <property type="match status" value="1"/>
</dbReference>
<evidence type="ECO:0000256" key="6">
    <source>
        <dbReference type="ARBA" id="ARBA00022714"/>
    </source>
</evidence>
<evidence type="ECO:0000256" key="10">
    <source>
        <dbReference type="ARBA" id="ARBA00023002"/>
    </source>
</evidence>
<keyword evidence="7" id="KW-0479">Metal-binding</keyword>
<dbReference type="Gene3D" id="2.102.10.10">
    <property type="entry name" value="Rieske [2Fe-2S] iron-sulphur domain"/>
    <property type="match status" value="1"/>
</dbReference>
<dbReference type="PROSITE" id="PS51296">
    <property type="entry name" value="RIESKE"/>
    <property type="match status" value="1"/>
</dbReference>
<dbReference type="Gene3D" id="3.90.380.10">
    <property type="entry name" value="Naphthalene 1,2-dioxygenase Alpha Subunit, Chain A, domain 1"/>
    <property type="match status" value="1"/>
</dbReference>
<keyword evidence="4" id="KW-0934">Plastid</keyword>
<feature type="transmembrane region" description="Helical" evidence="14">
    <location>
        <begin position="517"/>
        <end position="537"/>
    </location>
</feature>
<keyword evidence="6" id="KW-0001">2Fe-2S</keyword>
<keyword evidence="9 14" id="KW-1133">Transmembrane helix</keyword>
<evidence type="ECO:0000256" key="14">
    <source>
        <dbReference type="SAM" id="Phobius"/>
    </source>
</evidence>
<dbReference type="InterPro" id="IPR017941">
    <property type="entry name" value="Rieske_2Fe-2S"/>
</dbReference>
<reference evidence="16 17" key="1">
    <citation type="journal article" date="2024" name="Nat. Commun.">
        <title>Phylogenomics reveals the evolutionary origins of lichenization in chlorophyte algae.</title>
        <authorList>
            <person name="Puginier C."/>
            <person name="Libourel C."/>
            <person name="Otte J."/>
            <person name="Skaloud P."/>
            <person name="Haon M."/>
            <person name="Grisel S."/>
            <person name="Petersen M."/>
            <person name="Berrin J.G."/>
            <person name="Delaux P.M."/>
            <person name="Dal Grande F."/>
            <person name="Keller J."/>
        </authorList>
    </citation>
    <scope>NUCLEOTIDE SEQUENCE [LARGE SCALE GENOMIC DNA]</scope>
    <source>
        <strain evidence="16 17">SAG 216-7</strain>
    </source>
</reference>
<comment type="subcellular location">
    <subcellularLocation>
        <location evidence="2">Membrane</location>
    </subcellularLocation>
    <subcellularLocation>
        <location evidence="1">Plastid</location>
        <location evidence="1">Chloroplast</location>
    </subcellularLocation>
</comment>
<evidence type="ECO:0000256" key="4">
    <source>
        <dbReference type="ARBA" id="ARBA00022640"/>
    </source>
</evidence>
<name>A0ABR2YIH4_9CHLO</name>
<keyword evidence="11" id="KW-0408">Iron</keyword>
<keyword evidence="12" id="KW-0411">Iron-sulfur</keyword>
<sequence>MPYAANALLNTQFKTHQLAFRCKTAVFQPAGNGKRAKETSNSRRLVDAVRAAVDIKTEQAVAHEPHVHTTTQEAPKDATFDWARQWYPLAFVEDLDPGKPHAMELLGKRLVLWYDSRQQKWTAFEDRCPHRLAPLSEGRVEPSDGTLMCSYHGWRFNGDGACTKIPQALDSKAEEVACSSGRSCAAVHPTQVAQGYVWVWGDCGTSAAAESALTPPLLIPELQPDDTGQATDGGPVISAASRYARDLPYSWDVLVENFLDPSHVSFAHHGVQGNRNNDNVGFFEMSPTHREDPRHPPQEAISMDVKSAAFGTKVIDFKIQFVPPCFIRYYIPSPLGGKVKWSQMPMFVIPTGPGRSRVLWWLIVHADGLPAPFRALAGLKPRWADHLTRNLVFDGDNIILHVQERVLAEDRRKGGSWRRSYYMPTQADRIVTAFRQWFEERAGGGPIPEGARDATADRIEPSRAVLLDRYSSHTCHCKSCSRALAVAQVMQVAAAALAVLSSLGLAYWVGSRGGQPLLVAAGLSFAAAASAAAAVWLSNLVQKFHFVDYVHADKS</sequence>
<evidence type="ECO:0000259" key="15">
    <source>
        <dbReference type="PROSITE" id="PS51296"/>
    </source>
</evidence>
<evidence type="ECO:0000256" key="9">
    <source>
        <dbReference type="ARBA" id="ARBA00022989"/>
    </source>
</evidence>
<evidence type="ECO:0000256" key="7">
    <source>
        <dbReference type="ARBA" id="ARBA00022723"/>
    </source>
</evidence>
<evidence type="ECO:0000256" key="3">
    <source>
        <dbReference type="ARBA" id="ARBA00022528"/>
    </source>
</evidence>
<dbReference type="SUPFAM" id="SSF50022">
    <property type="entry name" value="ISP domain"/>
    <property type="match status" value="1"/>
</dbReference>
<dbReference type="Proteomes" id="UP001491310">
    <property type="component" value="Unassembled WGS sequence"/>
</dbReference>
<feature type="domain" description="Rieske" evidence="15">
    <location>
        <begin position="86"/>
        <end position="199"/>
    </location>
</feature>
<evidence type="ECO:0000313" key="17">
    <source>
        <dbReference type="Proteomes" id="UP001491310"/>
    </source>
</evidence>
<evidence type="ECO:0000256" key="8">
    <source>
        <dbReference type="ARBA" id="ARBA00022946"/>
    </source>
</evidence>
<keyword evidence="10" id="KW-0560">Oxidoreductase</keyword>
<proteinExistence type="predicted"/>
<keyword evidence="5 14" id="KW-0812">Transmembrane</keyword>
<dbReference type="InterPro" id="IPR013626">
    <property type="entry name" value="PaO"/>
</dbReference>
<organism evidence="16 17">
    <name type="scientific">Coccomyxa subellipsoidea</name>
    <dbReference type="NCBI Taxonomy" id="248742"/>
    <lineage>
        <taxon>Eukaryota</taxon>
        <taxon>Viridiplantae</taxon>
        <taxon>Chlorophyta</taxon>
        <taxon>core chlorophytes</taxon>
        <taxon>Trebouxiophyceae</taxon>
        <taxon>Trebouxiophyceae incertae sedis</taxon>
        <taxon>Coccomyxaceae</taxon>
        <taxon>Coccomyxa</taxon>
    </lineage>
</organism>
<evidence type="ECO:0000256" key="5">
    <source>
        <dbReference type="ARBA" id="ARBA00022692"/>
    </source>
</evidence>
<dbReference type="SUPFAM" id="SSF55961">
    <property type="entry name" value="Bet v1-like"/>
    <property type="match status" value="1"/>
</dbReference>
<comment type="caution">
    <text evidence="16">The sequence shown here is derived from an EMBL/GenBank/DDBJ whole genome shotgun (WGS) entry which is preliminary data.</text>
</comment>
<keyword evidence="13 14" id="KW-0472">Membrane</keyword>
<dbReference type="EMBL" id="JALJOT010000011">
    <property type="protein sequence ID" value="KAK9905880.1"/>
    <property type="molecule type" value="Genomic_DNA"/>
</dbReference>
<protein>
    <recommendedName>
        <fullName evidence="15">Rieske domain-containing protein</fullName>
    </recommendedName>
</protein>
<keyword evidence="3" id="KW-0150">Chloroplast</keyword>
<dbReference type="Pfam" id="PF08417">
    <property type="entry name" value="PaO"/>
    <property type="match status" value="1"/>
</dbReference>
<dbReference type="PANTHER" id="PTHR21266:SF32">
    <property type="entry name" value="CHOLESTEROL 7-DESATURASE NVD"/>
    <property type="match status" value="1"/>
</dbReference>
<keyword evidence="8" id="KW-0809">Transit peptide</keyword>
<feature type="transmembrane region" description="Helical" evidence="14">
    <location>
        <begin position="489"/>
        <end position="510"/>
    </location>
</feature>
<keyword evidence="17" id="KW-1185">Reference proteome</keyword>
<evidence type="ECO:0000256" key="13">
    <source>
        <dbReference type="ARBA" id="ARBA00023136"/>
    </source>
</evidence>
<accession>A0ABR2YIH4</accession>
<gene>
    <name evidence="16" type="ORF">WJX75_008074</name>
</gene>
<dbReference type="Pfam" id="PF00355">
    <property type="entry name" value="Rieske"/>
    <property type="match status" value="1"/>
</dbReference>